<dbReference type="Pfam" id="PF00106">
    <property type="entry name" value="adh_short"/>
    <property type="match status" value="1"/>
</dbReference>
<dbReference type="AlphaFoldDB" id="A0A4Q7NW31"/>
<dbReference type="PANTHER" id="PTHR43391">
    <property type="entry name" value="RETINOL DEHYDROGENASE-RELATED"/>
    <property type="match status" value="1"/>
</dbReference>
<organism evidence="6 7">
    <name type="scientific">Motilibacter rhizosphaerae</name>
    <dbReference type="NCBI Taxonomy" id="598652"/>
    <lineage>
        <taxon>Bacteria</taxon>
        <taxon>Bacillati</taxon>
        <taxon>Actinomycetota</taxon>
        <taxon>Actinomycetes</taxon>
        <taxon>Motilibacterales</taxon>
        <taxon>Motilibacteraceae</taxon>
        <taxon>Motilibacter</taxon>
    </lineage>
</organism>
<name>A0A4Q7NW31_9ACTN</name>
<dbReference type="PRINTS" id="PR00081">
    <property type="entry name" value="GDHRDH"/>
</dbReference>
<evidence type="ECO:0000313" key="7">
    <source>
        <dbReference type="Proteomes" id="UP000293638"/>
    </source>
</evidence>
<feature type="compositionally biased region" description="Basic and acidic residues" evidence="5">
    <location>
        <begin position="42"/>
        <end position="56"/>
    </location>
</feature>
<proteinExistence type="inferred from homology"/>
<dbReference type="PRINTS" id="PR00080">
    <property type="entry name" value="SDRFAMILY"/>
</dbReference>
<dbReference type="GO" id="GO:0016491">
    <property type="term" value="F:oxidoreductase activity"/>
    <property type="evidence" value="ECO:0007669"/>
    <property type="project" value="UniProtKB-KW"/>
</dbReference>
<gene>
    <name evidence="6" type="ORF">EV189_0331</name>
</gene>
<comment type="caution">
    <text evidence="6">The sequence shown here is derived from an EMBL/GenBank/DDBJ whole genome shotgun (WGS) entry which is preliminary data.</text>
</comment>
<dbReference type="SUPFAM" id="SSF51735">
    <property type="entry name" value="NAD(P)-binding Rossmann-fold domains"/>
    <property type="match status" value="1"/>
</dbReference>
<accession>A0A4Q7NW31</accession>
<protein>
    <submittedName>
        <fullName evidence="6">NADP-dependent 3-hydroxy acid dehydrogenase YdfG</fullName>
    </submittedName>
</protein>
<keyword evidence="7" id="KW-1185">Reference proteome</keyword>
<evidence type="ECO:0000256" key="5">
    <source>
        <dbReference type="SAM" id="MobiDB-lite"/>
    </source>
</evidence>
<dbReference type="CDD" id="cd05233">
    <property type="entry name" value="SDR_c"/>
    <property type="match status" value="1"/>
</dbReference>
<evidence type="ECO:0000256" key="2">
    <source>
        <dbReference type="ARBA" id="ARBA00022857"/>
    </source>
</evidence>
<dbReference type="PANTHER" id="PTHR43391:SF14">
    <property type="entry name" value="DEHYDROGENASE_REDUCTASE SDR FAMILY PROTEIN 7-LIKE"/>
    <property type="match status" value="1"/>
</dbReference>
<dbReference type="InterPro" id="IPR002347">
    <property type="entry name" value="SDR_fam"/>
</dbReference>
<keyword evidence="3" id="KW-0560">Oxidoreductase</keyword>
<evidence type="ECO:0000256" key="3">
    <source>
        <dbReference type="ARBA" id="ARBA00023002"/>
    </source>
</evidence>
<comment type="similarity">
    <text evidence="1 4">Belongs to the short-chain dehydrogenases/reductases (SDR) family.</text>
</comment>
<dbReference type="Proteomes" id="UP000293638">
    <property type="component" value="Unassembled WGS sequence"/>
</dbReference>
<keyword evidence="2" id="KW-0521">NADP</keyword>
<evidence type="ECO:0000313" key="6">
    <source>
        <dbReference type="EMBL" id="RZS91098.1"/>
    </source>
</evidence>
<feature type="region of interest" description="Disordered" evidence="5">
    <location>
        <begin position="1"/>
        <end position="57"/>
    </location>
</feature>
<evidence type="ECO:0000256" key="4">
    <source>
        <dbReference type="RuleBase" id="RU000363"/>
    </source>
</evidence>
<dbReference type="EMBL" id="SGXD01000001">
    <property type="protein sequence ID" value="RZS91098.1"/>
    <property type="molecule type" value="Genomic_DNA"/>
</dbReference>
<sequence>MRGVPERSLWAAPADVNGGTQWHPERHWVPLFTEGEGAAGTPERRRVPPSGERERSPYAVPTVQLVEEDHMPAEKRSLAGTVVAVTGASAGIGAAAARLLGEAGANVVLGARRTERLDALVEEIGADRALAVSLEVRDPEQNRAFVQAAVDRFGRIDSIVANAGIGMYGGIEDSSDDDLTRMIEVNFSGTVWSVRAAVPHFRRQGDGGDVVIVSSVAGLRGGADEAVYAGTKFAQVGLAGSLDRELREDGIRVSAICPAGVETEFAIGAGRTEGDPALAAYLRPEDVAFQIVTALEQPRRLRTTLWAQWSMGQGS</sequence>
<dbReference type="Gene3D" id="3.40.50.720">
    <property type="entry name" value="NAD(P)-binding Rossmann-like Domain"/>
    <property type="match status" value="1"/>
</dbReference>
<dbReference type="InterPro" id="IPR036291">
    <property type="entry name" value="NAD(P)-bd_dom_sf"/>
</dbReference>
<evidence type="ECO:0000256" key="1">
    <source>
        <dbReference type="ARBA" id="ARBA00006484"/>
    </source>
</evidence>
<reference evidence="6 7" key="1">
    <citation type="submission" date="2019-02" db="EMBL/GenBank/DDBJ databases">
        <title>Genomic Encyclopedia of Type Strains, Phase IV (KMG-IV): sequencing the most valuable type-strain genomes for metagenomic binning, comparative biology and taxonomic classification.</title>
        <authorList>
            <person name="Goeker M."/>
        </authorList>
    </citation>
    <scope>NUCLEOTIDE SEQUENCE [LARGE SCALE GENOMIC DNA]</scope>
    <source>
        <strain evidence="6 7">DSM 45622</strain>
    </source>
</reference>